<dbReference type="Gene3D" id="3.30.70.20">
    <property type="match status" value="2"/>
</dbReference>
<organism evidence="2 3">
    <name type="scientific">Desulfuribacillus stibiiarsenatis</name>
    <dbReference type="NCBI Taxonomy" id="1390249"/>
    <lineage>
        <taxon>Bacteria</taxon>
        <taxon>Bacillati</taxon>
        <taxon>Bacillota</taxon>
        <taxon>Desulfuribacillia</taxon>
        <taxon>Desulfuribacillales</taxon>
        <taxon>Desulfuribacillaceae</taxon>
        <taxon>Desulfuribacillus</taxon>
    </lineage>
</organism>
<keyword evidence="3" id="KW-1185">Reference proteome</keyword>
<dbReference type="EMBL" id="MJAT01000012">
    <property type="protein sequence ID" value="OEH85966.1"/>
    <property type="molecule type" value="Genomic_DNA"/>
</dbReference>
<dbReference type="Pfam" id="PF12838">
    <property type="entry name" value="Fer4_7"/>
    <property type="match status" value="1"/>
</dbReference>
<evidence type="ECO:0000313" key="3">
    <source>
        <dbReference type="Proteomes" id="UP000095255"/>
    </source>
</evidence>
<dbReference type="InterPro" id="IPR017896">
    <property type="entry name" value="4Fe4S_Fe-S-bd"/>
</dbReference>
<dbReference type="Proteomes" id="UP000095255">
    <property type="component" value="Unassembled WGS sequence"/>
</dbReference>
<gene>
    <name evidence="2" type="ORF">BHU72_03630</name>
</gene>
<evidence type="ECO:0000259" key="1">
    <source>
        <dbReference type="PROSITE" id="PS51379"/>
    </source>
</evidence>
<protein>
    <recommendedName>
        <fullName evidence="1">4Fe-4S ferredoxin-type domain-containing protein</fullName>
    </recommendedName>
</protein>
<proteinExistence type="predicted"/>
<dbReference type="PROSITE" id="PS51379">
    <property type="entry name" value="4FE4S_FER_2"/>
    <property type="match status" value="3"/>
</dbReference>
<feature type="domain" description="4Fe-4S ferredoxin-type" evidence="1">
    <location>
        <begin position="132"/>
        <end position="163"/>
    </location>
</feature>
<name>A0A1E5L764_9FIRM</name>
<feature type="domain" description="4Fe-4S ferredoxin-type" evidence="1">
    <location>
        <begin position="60"/>
        <end position="91"/>
    </location>
</feature>
<reference evidence="2 3" key="1">
    <citation type="submission" date="2016-09" db="EMBL/GenBank/DDBJ databases">
        <title>Desulfuribacillus arsenicus sp. nov., an obligately anaerobic, dissimilatory arsenic- and antimonate-reducing bacterium isolated from anoxic sediments.</title>
        <authorList>
            <person name="Abin C.A."/>
            <person name="Hollibaugh J.T."/>
        </authorList>
    </citation>
    <scope>NUCLEOTIDE SEQUENCE [LARGE SCALE GENOMIC DNA]</scope>
    <source>
        <strain evidence="2 3">MLFW-2</strain>
    </source>
</reference>
<accession>A0A1E5L764</accession>
<dbReference type="STRING" id="1390249.BHU72_03630"/>
<dbReference type="AlphaFoldDB" id="A0A1E5L764"/>
<comment type="caution">
    <text evidence="2">The sequence shown here is derived from an EMBL/GenBank/DDBJ whole genome shotgun (WGS) entry which is preliminary data.</text>
</comment>
<sequence length="164" mass="18249">MLGYIGKTAGINKKSKFLRPPGAIDELEFISTCLRCGKCQVSCQKGCIEILDQEKGIGLGTPYIQYKNQSCDFCLECIKVCRSGALLHPEDTELVIGNAHIHQYKCLAWQGAICNNCVHSCKNKAIKLKDNRYPDIIEELCRGCGACMIQCFQQPTAIFIQPKN</sequence>
<feature type="domain" description="4Fe-4S ferredoxin-type" evidence="1">
    <location>
        <begin position="20"/>
        <end position="53"/>
    </location>
</feature>
<dbReference type="SUPFAM" id="SSF54862">
    <property type="entry name" value="4Fe-4S ferredoxins"/>
    <property type="match status" value="1"/>
</dbReference>
<evidence type="ECO:0000313" key="2">
    <source>
        <dbReference type="EMBL" id="OEH85966.1"/>
    </source>
</evidence>